<evidence type="ECO:0000256" key="4">
    <source>
        <dbReference type="ARBA" id="ARBA00022679"/>
    </source>
</evidence>
<evidence type="ECO:0000256" key="8">
    <source>
        <dbReference type="ARBA" id="ARBA00023264"/>
    </source>
</evidence>
<dbReference type="EC" id="2.7.7.14" evidence="10"/>
<comment type="caution">
    <text evidence="14">The sequence shown here is derived from an EMBL/GenBank/DDBJ whole genome shotgun (WGS) entry which is preliminary data.</text>
</comment>
<gene>
    <name evidence="14" type="ORF">N7468_003287</name>
</gene>
<dbReference type="EMBL" id="JAPQKS010000003">
    <property type="protein sequence ID" value="KAJ5238668.1"/>
    <property type="molecule type" value="Genomic_DNA"/>
</dbReference>
<evidence type="ECO:0000256" key="7">
    <source>
        <dbReference type="ARBA" id="ARBA00023209"/>
    </source>
</evidence>
<dbReference type="InterPro" id="IPR044608">
    <property type="entry name" value="Ect1/PCYT2"/>
</dbReference>
<reference evidence="14" key="2">
    <citation type="journal article" date="2023" name="IMA Fungus">
        <title>Comparative genomic study of the Penicillium genus elucidates a diverse pangenome and 15 lateral gene transfer events.</title>
        <authorList>
            <person name="Petersen C."/>
            <person name="Sorensen T."/>
            <person name="Nielsen M.R."/>
            <person name="Sondergaard T.E."/>
            <person name="Sorensen J.L."/>
            <person name="Fitzpatrick D.A."/>
            <person name="Frisvad J.C."/>
            <person name="Nielsen K.L."/>
        </authorList>
    </citation>
    <scope>NUCLEOTIDE SEQUENCE</scope>
    <source>
        <strain evidence="14">IBT 19713</strain>
    </source>
</reference>
<keyword evidence="7" id="KW-0594">Phospholipid biosynthesis</keyword>
<sequence length="482" mass="53770">MMPVDTTPLDEQIPEPGHWPVDPQEDVPISEDRIWVDGCFDFSHHGHAGAMLQARRLGKALYVGIHSDEAILENKGPTVMSLDERYVSSLLSQLTGSLILQLNRRVSAVNACRWATQSVPHAPYVTYLPWVSHYGCKYVVHGDDITSDSDGNDCYRYVKAAGRFKVVKRTPGISTTDLVGRMLLCTKNHFIKSVKDTLAGKEGSGSPEEREASAADLLQRIRDYATDESGLQPGPQVWTWTGTETAKMDHLVEEAGVFETLVDGKGPRPGQRIVYVDGGFDLFSSGHIEFLRKVVEMEEAEARRRGWYEPDQVALRGGDDYGPAYIIAGIHDDGVINHWKGLNYPIMNIFERGLCVLQCRVGDPRNFMSTRLLTLSQYIHAVVFSAPFSPTQPYLESLPLGVPSVVYHGPTTFIPLTYDPYEAPKKMGIFQEVEQHAFQHVNAGEIVGRILKSREAYEARQRAKLRKGVAEDLVKSQEQAQA</sequence>
<keyword evidence="15" id="KW-1185">Reference proteome</keyword>
<keyword evidence="8" id="KW-1208">Phospholipid metabolism</keyword>
<comment type="similarity">
    <text evidence="2">Belongs to the cytidylyltransferase family.</text>
</comment>
<comment type="pathway">
    <text evidence="9">Phospholipid metabolism; phosphatidylethanolamine biosynthesis; phosphatidylethanolamine from ethanolamine: step 2/3.</text>
</comment>
<evidence type="ECO:0000256" key="2">
    <source>
        <dbReference type="ARBA" id="ARBA00010101"/>
    </source>
</evidence>
<evidence type="ECO:0000259" key="13">
    <source>
        <dbReference type="Pfam" id="PF01467"/>
    </source>
</evidence>
<name>A0A9W9P655_9EURO</name>
<evidence type="ECO:0000313" key="14">
    <source>
        <dbReference type="EMBL" id="KAJ5238668.1"/>
    </source>
</evidence>
<dbReference type="GO" id="GO:0004306">
    <property type="term" value="F:ethanolamine-phosphate cytidylyltransferase activity"/>
    <property type="evidence" value="ECO:0007669"/>
    <property type="project" value="UniProtKB-EC"/>
</dbReference>
<evidence type="ECO:0000256" key="5">
    <source>
        <dbReference type="ARBA" id="ARBA00022695"/>
    </source>
</evidence>
<evidence type="ECO:0000256" key="11">
    <source>
        <dbReference type="ARBA" id="ARBA00031473"/>
    </source>
</evidence>
<keyword evidence="3" id="KW-0444">Lipid biosynthesis</keyword>
<dbReference type="OrthoDB" id="40021at2759"/>
<organism evidence="14 15">
    <name type="scientific">Penicillium chermesinum</name>
    <dbReference type="NCBI Taxonomy" id="63820"/>
    <lineage>
        <taxon>Eukaryota</taxon>
        <taxon>Fungi</taxon>
        <taxon>Dikarya</taxon>
        <taxon>Ascomycota</taxon>
        <taxon>Pezizomycotina</taxon>
        <taxon>Eurotiomycetes</taxon>
        <taxon>Eurotiomycetidae</taxon>
        <taxon>Eurotiales</taxon>
        <taxon>Aspergillaceae</taxon>
        <taxon>Penicillium</taxon>
    </lineage>
</organism>
<dbReference type="GeneID" id="83199887"/>
<evidence type="ECO:0000256" key="12">
    <source>
        <dbReference type="SAM" id="MobiDB-lite"/>
    </source>
</evidence>
<evidence type="ECO:0000313" key="15">
    <source>
        <dbReference type="Proteomes" id="UP001150941"/>
    </source>
</evidence>
<dbReference type="NCBIfam" id="TIGR00125">
    <property type="entry name" value="cyt_tran_rel"/>
    <property type="match status" value="1"/>
</dbReference>
<feature type="domain" description="Cytidyltransferase-like" evidence="13">
    <location>
        <begin position="36"/>
        <end position="179"/>
    </location>
</feature>
<evidence type="ECO:0000256" key="9">
    <source>
        <dbReference type="ARBA" id="ARBA00024191"/>
    </source>
</evidence>
<proteinExistence type="inferred from homology"/>
<dbReference type="InterPro" id="IPR014729">
    <property type="entry name" value="Rossmann-like_a/b/a_fold"/>
</dbReference>
<dbReference type="Gene3D" id="3.40.50.620">
    <property type="entry name" value="HUPs"/>
    <property type="match status" value="3"/>
</dbReference>
<dbReference type="Proteomes" id="UP001150941">
    <property type="component" value="Unassembled WGS sequence"/>
</dbReference>
<dbReference type="GO" id="GO:0006646">
    <property type="term" value="P:phosphatidylethanolamine biosynthetic process"/>
    <property type="evidence" value="ECO:0007669"/>
    <property type="project" value="InterPro"/>
</dbReference>
<feature type="region of interest" description="Disordered" evidence="12">
    <location>
        <begin position="1"/>
        <end position="24"/>
    </location>
</feature>
<dbReference type="AlphaFoldDB" id="A0A9W9P655"/>
<dbReference type="RefSeq" id="XP_058331587.1">
    <property type="nucleotide sequence ID" value="XM_058472584.1"/>
</dbReference>
<reference evidence="14" key="1">
    <citation type="submission" date="2022-11" db="EMBL/GenBank/DDBJ databases">
        <authorList>
            <person name="Petersen C."/>
        </authorList>
    </citation>
    <scope>NUCLEOTIDE SEQUENCE</scope>
    <source>
        <strain evidence="14">IBT 19713</strain>
    </source>
</reference>
<accession>A0A9W9P655</accession>
<evidence type="ECO:0000256" key="3">
    <source>
        <dbReference type="ARBA" id="ARBA00022516"/>
    </source>
</evidence>
<comment type="pathway">
    <text evidence="1">Lipid metabolism.</text>
</comment>
<dbReference type="Pfam" id="PF01467">
    <property type="entry name" value="CTP_transf_like"/>
    <property type="match status" value="1"/>
</dbReference>
<dbReference type="InterPro" id="IPR004821">
    <property type="entry name" value="Cyt_trans-like"/>
</dbReference>
<protein>
    <recommendedName>
        <fullName evidence="10">ethanolamine-phosphate cytidylyltransferase</fullName>
        <ecNumber evidence="10">2.7.7.14</ecNumber>
    </recommendedName>
    <alternativeName>
        <fullName evidence="11">CTP:phosphoethanolamine cytidylyltransferase</fullName>
    </alternativeName>
</protein>
<dbReference type="PANTHER" id="PTHR45780:SF2">
    <property type="entry name" value="ETHANOLAMINE-PHOSPHATE CYTIDYLYLTRANSFERASE"/>
    <property type="match status" value="1"/>
</dbReference>
<keyword evidence="6" id="KW-0443">Lipid metabolism</keyword>
<dbReference type="CDD" id="cd02174">
    <property type="entry name" value="CCT"/>
    <property type="match status" value="1"/>
</dbReference>
<dbReference type="PANTHER" id="PTHR45780">
    <property type="entry name" value="ETHANOLAMINE-PHOSPHATE CYTIDYLYLTRANSFERASE"/>
    <property type="match status" value="1"/>
</dbReference>
<dbReference type="SUPFAM" id="SSF52374">
    <property type="entry name" value="Nucleotidylyl transferase"/>
    <property type="match status" value="2"/>
</dbReference>
<evidence type="ECO:0000256" key="6">
    <source>
        <dbReference type="ARBA" id="ARBA00023098"/>
    </source>
</evidence>
<evidence type="ECO:0000256" key="10">
    <source>
        <dbReference type="ARBA" id="ARBA00024221"/>
    </source>
</evidence>
<keyword evidence="4" id="KW-0808">Transferase</keyword>
<dbReference type="GO" id="GO:0005737">
    <property type="term" value="C:cytoplasm"/>
    <property type="evidence" value="ECO:0007669"/>
    <property type="project" value="TreeGrafter"/>
</dbReference>
<dbReference type="InterPro" id="IPR041723">
    <property type="entry name" value="CCT"/>
</dbReference>
<evidence type="ECO:0000256" key="1">
    <source>
        <dbReference type="ARBA" id="ARBA00005189"/>
    </source>
</evidence>
<keyword evidence="5" id="KW-0548">Nucleotidyltransferase</keyword>